<feature type="transmembrane region" description="Helical" evidence="1">
    <location>
        <begin position="44"/>
        <end position="64"/>
    </location>
</feature>
<dbReference type="EMBL" id="AABVCV010000011">
    <property type="protein sequence ID" value="EAJ1254849.1"/>
    <property type="molecule type" value="Genomic_DNA"/>
</dbReference>
<keyword evidence="1" id="KW-0472">Membrane</keyword>
<evidence type="ECO:0000256" key="1">
    <source>
        <dbReference type="SAM" id="Phobius"/>
    </source>
</evidence>
<keyword evidence="1" id="KW-0812">Transmembrane</keyword>
<keyword evidence="1" id="KW-1133">Transmembrane helix</keyword>
<gene>
    <name evidence="2" type="ORF">A0Y59_06650</name>
</gene>
<comment type="caution">
    <text evidence="2">The sequence shown here is derived from an EMBL/GenBank/DDBJ whole genome shotgun (WGS) entry which is preliminary data.</text>
</comment>
<proteinExistence type="predicted"/>
<evidence type="ECO:0000313" key="3">
    <source>
        <dbReference type="Proteomes" id="UP000533324"/>
    </source>
</evidence>
<feature type="transmembrane region" description="Helical" evidence="1">
    <location>
        <begin position="156"/>
        <end position="180"/>
    </location>
</feature>
<accession>A0A7U8AQP0</accession>
<feature type="transmembrane region" description="Helical" evidence="1">
    <location>
        <begin position="76"/>
        <end position="96"/>
    </location>
</feature>
<reference evidence="2 3" key="1">
    <citation type="submission" date="2018-05" db="EMBL/GenBank/DDBJ databases">
        <authorList>
            <consortium name="PulseNet: The National Subtyping Network for Foodborne Disease Surveillance"/>
            <person name="Tarr C.L."/>
            <person name="Trees E."/>
            <person name="Katz L.S."/>
            <person name="Carleton-Romer H.A."/>
            <person name="Stroika S."/>
            <person name="Kucerova Z."/>
            <person name="Roache K.F."/>
            <person name="Sabol A.L."/>
            <person name="Besser J."/>
            <person name="Gerner-Smidt P."/>
        </authorList>
    </citation>
    <scope>NUCLEOTIDE SEQUENCE [LARGE SCALE GENOMIC DNA]</scope>
    <source>
        <strain evidence="2 3">1988D-2602</strain>
    </source>
</reference>
<dbReference type="AlphaFoldDB" id="A0A7U8AQP0"/>
<dbReference type="Proteomes" id="UP000533324">
    <property type="component" value="Unassembled WGS sequence"/>
</dbReference>
<organism evidence="2 3">
    <name type="scientific">Campylobacter lari</name>
    <dbReference type="NCBI Taxonomy" id="201"/>
    <lineage>
        <taxon>Bacteria</taxon>
        <taxon>Pseudomonadati</taxon>
        <taxon>Campylobacterota</taxon>
        <taxon>Epsilonproteobacteria</taxon>
        <taxon>Campylobacterales</taxon>
        <taxon>Campylobacteraceae</taxon>
        <taxon>Campylobacter</taxon>
    </lineage>
</organism>
<evidence type="ECO:0000313" key="2">
    <source>
        <dbReference type="EMBL" id="EAJ1254849.1"/>
    </source>
</evidence>
<protein>
    <submittedName>
        <fullName evidence="2">Uncharacterized protein</fullName>
    </submittedName>
</protein>
<name>A0A7U8AQP0_CAMLA</name>
<sequence>MSEKENISYENYEKNLKLELENKRKDLDSQISQIIPGQTQMIKLYFWFATLIISGLLTISGKMIKIYPTVSNLEILRISFFVLTFICGLACIFFSLKAILKGAIIYHPAELKKVFEEFPKDKYEHIKGLERMINATYKAIKANKDEILKTTKQLRLSFYSIVLCLSFFIIFLITLFPNFIERR</sequence>